<dbReference type="Pfam" id="PF03181">
    <property type="entry name" value="BURP"/>
    <property type="match status" value="1"/>
</dbReference>
<dbReference type="InterPro" id="IPR044816">
    <property type="entry name" value="BURP"/>
</dbReference>
<dbReference type="PANTHER" id="PTHR31236:SF2">
    <property type="entry name" value="BURP DOMAIN PROTEIN RD22"/>
    <property type="match status" value="1"/>
</dbReference>
<evidence type="ECO:0000313" key="2">
    <source>
        <dbReference type="EMBL" id="EPS58065.1"/>
    </source>
</evidence>
<evidence type="ECO:0000313" key="3">
    <source>
        <dbReference type="Proteomes" id="UP000015453"/>
    </source>
</evidence>
<comment type="caution">
    <text evidence="2">The sequence shown here is derived from an EMBL/GenBank/DDBJ whole genome shotgun (WGS) entry which is preliminary data.</text>
</comment>
<dbReference type="OrthoDB" id="904896at2759"/>
<feature type="domain" description="BURP" evidence="1">
    <location>
        <begin position="9"/>
        <end position="219"/>
    </location>
</feature>
<reference evidence="2 3" key="1">
    <citation type="journal article" date="2013" name="BMC Genomics">
        <title>The miniature genome of a carnivorous plant Genlisea aurea contains a low number of genes and short non-coding sequences.</title>
        <authorList>
            <person name="Leushkin E.V."/>
            <person name="Sutormin R.A."/>
            <person name="Nabieva E.R."/>
            <person name="Penin A.A."/>
            <person name="Kondrashov A.S."/>
            <person name="Logacheva M.D."/>
        </authorList>
    </citation>
    <scope>NUCLEOTIDE SEQUENCE [LARGE SCALE GENOMIC DNA]</scope>
</reference>
<accession>S8BTZ3</accession>
<dbReference type="PROSITE" id="PS51277">
    <property type="entry name" value="BURP"/>
    <property type="match status" value="1"/>
</dbReference>
<dbReference type="EMBL" id="AUSU01009576">
    <property type="protein sequence ID" value="EPS58065.1"/>
    <property type="molecule type" value="Genomic_DNA"/>
</dbReference>
<dbReference type="PANTHER" id="PTHR31236">
    <property type="entry name" value="BURP DOMAIN PROTEIN USPL1-LIKE"/>
    <property type="match status" value="1"/>
</dbReference>
<dbReference type="Proteomes" id="UP000015453">
    <property type="component" value="Unassembled WGS sequence"/>
</dbReference>
<name>S8BTZ3_9LAMI</name>
<dbReference type="AlphaFoldDB" id="S8BTZ3"/>
<protein>
    <recommendedName>
        <fullName evidence="1">BURP domain-containing protein</fullName>
    </recommendedName>
</protein>
<dbReference type="InterPro" id="IPR004873">
    <property type="entry name" value="BURP_dom"/>
</dbReference>
<proteinExistence type="predicted"/>
<feature type="non-terminal residue" evidence="2">
    <location>
        <position position="1"/>
    </location>
</feature>
<keyword evidence="3" id="KW-1185">Reference proteome</keyword>
<organism evidence="2 3">
    <name type="scientific">Genlisea aurea</name>
    <dbReference type="NCBI Taxonomy" id="192259"/>
    <lineage>
        <taxon>Eukaryota</taxon>
        <taxon>Viridiplantae</taxon>
        <taxon>Streptophyta</taxon>
        <taxon>Embryophyta</taxon>
        <taxon>Tracheophyta</taxon>
        <taxon>Spermatophyta</taxon>
        <taxon>Magnoliopsida</taxon>
        <taxon>eudicotyledons</taxon>
        <taxon>Gunneridae</taxon>
        <taxon>Pentapetalae</taxon>
        <taxon>asterids</taxon>
        <taxon>lamiids</taxon>
        <taxon>Lamiales</taxon>
        <taxon>Lentibulariaceae</taxon>
        <taxon>Genlisea</taxon>
    </lineage>
</organism>
<gene>
    <name evidence="2" type="ORF">M569_16751</name>
</gene>
<evidence type="ECO:0000259" key="1">
    <source>
        <dbReference type="PROSITE" id="PS51277"/>
    </source>
</evidence>
<sequence>HVDPKRALFFTEKDIPTWKTLTLTFHNPTTQQPPFLPRELADALPFSSAHLPEILHKFSVTPTEARSLRATIRECETRALNENQKSCATSLESMLDFSVAHLGKDVAAASTHGAEESNGKEYTVTSVKKSPDGAKGLVVCNREDYPYAVFFCQRTTTAAAYQLDLTAADGSKAELVAVCHRETSSWNPESVPFKVLKVKPGEVPICHVLPQDNVVWIPK</sequence>
<dbReference type="SMART" id="SM01045">
    <property type="entry name" value="BURP"/>
    <property type="match status" value="1"/>
</dbReference>